<dbReference type="EnsemblPlants" id="ONIVA09G08840.1">
    <property type="protein sequence ID" value="ONIVA09G08840.1"/>
    <property type="gene ID" value="ONIVA09G08840"/>
</dbReference>
<reference evidence="1" key="2">
    <citation type="submission" date="2018-04" db="EMBL/GenBank/DDBJ databases">
        <title>OnivRS2 (Oryza nivara Reference Sequence Version 2).</title>
        <authorList>
            <person name="Zhang J."/>
            <person name="Kudrna D."/>
            <person name="Lee S."/>
            <person name="Talag J."/>
            <person name="Rajasekar S."/>
            <person name="Welchert J."/>
            <person name="Hsing Y.-I."/>
            <person name="Wing R.A."/>
        </authorList>
    </citation>
    <scope>NUCLEOTIDE SEQUENCE [LARGE SCALE GENOMIC DNA]</scope>
    <source>
        <strain evidence="1">SL10</strain>
    </source>
</reference>
<organism evidence="1">
    <name type="scientific">Oryza nivara</name>
    <name type="common">Indian wild rice</name>
    <name type="synonym">Oryza sativa f. spontanea</name>
    <dbReference type="NCBI Taxonomy" id="4536"/>
    <lineage>
        <taxon>Eukaryota</taxon>
        <taxon>Viridiplantae</taxon>
        <taxon>Streptophyta</taxon>
        <taxon>Embryophyta</taxon>
        <taxon>Tracheophyta</taxon>
        <taxon>Spermatophyta</taxon>
        <taxon>Magnoliopsida</taxon>
        <taxon>Liliopsida</taxon>
        <taxon>Poales</taxon>
        <taxon>Poaceae</taxon>
        <taxon>BOP clade</taxon>
        <taxon>Oryzoideae</taxon>
        <taxon>Oryzeae</taxon>
        <taxon>Oryzinae</taxon>
        <taxon>Oryza</taxon>
    </lineage>
</organism>
<reference evidence="1" key="1">
    <citation type="submission" date="2015-04" db="UniProtKB">
        <authorList>
            <consortium name="EnsemblPlants"/>
        </authorList>
    </citation>
    <scope>IDENTIFICATION</scope>
    <source>
        <strain evidence="1">SL10</strain>
    </source>
</reference>
<protein>
    <submittedName>
        <fullName evidence="1">Uncharacterized protein</fullName>
    </submittedName>
</protein>
<dbReference type="AlphaFoldDB" id="A0A0E0IJ63"/>
<proteinExistence type="predicted"/>
<evidence type="ECO:0000313" key="2">
    <source>
        <dbReference type="Proteomes" id="UP000006591"/>
    </source>
</evidence>
<dbReference type="HOGENOM" id="CLU_1698343_0_0_1"/>
<name>A0A0E0IJ63_ORYNI</name>
<keyword evidence="2" id="KW-1185">Reference proteome</keyword>
<dbReference type="Gramene" id="ONIVA09G08840.1">
    <property type="protein sequence ID" value="ONIVA09G08840.1"/>
    <property type="gene ID" value="ONIVA09G08840"/>
</dbReference>
<evidence type="ECO:0000313" key="1">
    <source>
        <dbReference type="EnsemblPlants" id="ONIVA09G08840.1"/>
    </source>
</evidence>
<accession>A0A0E0IJ63</accession>
<dbReference type="Proteomes" id="UP000006591">
    <property type="component" value="Chromosome 9"/>
</dbReference>
<sequence length="155" mass="16987">MHFLMRESRTTGESLAFGPATATPTGAVFPLGHCRVKTSSWLPRTNGGGAFVVIFLLGGIRHIQLYSTALELIAITIFKEGFRGSPFSAVQALDRNMSDQVGIQGKRGWISNWLEREALGTLAGQRHGQPCWLLAHGIFSFIDVLDDAECERLGR</sequence>